<evidence type="ECO:0000313" key="2">
    <source>
        <dbReference type="Proteomes" id="UP001497700"/>
    </source>
</evidence>
<proteinExistence type="predicted"/>
<sequence>MKISIIFRRIIAALGATLVFGKTNSLEIEAEKNDTNGDNTLSPNKMAPTLEVPAAGNRTTSKFVELFDLDNANTGPMRQDTMDDWIIPVSHWACTEWTDLGDTPVRKAIQAMIDWSAKPLGWIQYKSMHYELADDAGAFVCNCKYCCIDRCPADEMWEFYERLRANCGGEGRSGWIFSKQWDKGYAVASADSIEKKRTKTNLCPPNCSVM</sequence>
<protein>
    <submittedName>
        <fullName evidence="1">Uncharacterized protein</fullName>
    </submittedName>
</protein>
<evidence type="ECO:0000313" key="1">
    <source>
        <dbReference type="EMBL" id="KAI4868825.1"/>
    </source>
</evidence>
<comment type="caution">
    <text evidence="1">The sequence shown here is derived from an EMBL/GenBank/DDBJ whole genome shotgun (WGS) entry which is preliminary data.</text>
</comment>
<organism evidence="1 2">
    <name type="scientific">Hypoxylon rubiginosum</name>
    <dbReference type="NCBI Taxonomy" id="110542"/>
    <lineage>
        <taxon>Eukaryota</taxon>
        <taxon>Fungi</taxon>
        <taxon>Dikarya</taxon>
        <taxon>Ascomycota</taxon>
        <taxon>Pezizomycotina</taxon>
        <taxon>Sordariomycetes</taxon>
        <taxon>Xylariomycetidae</taxon>
        <taxon>Xylariales</taxon>
        <taxon>Hypoxylaceae</taxon>
        <taxon>Hypoxylon</taxon>
    </lineage>
</organism>
<dbReference type="EMBL" id="MU393435">
    <property type="protein sequence ID" value="KAI4868825.1"/>
    <property type="molecule type" value="Genomic_DNA"/>
</dbReference>
<name>A0ACB9ZAJ9_9PEZI</name>
<gene>
    <name evidence="1" type="ORF">F4820DRAFT_89331</name>
</gene>
<keyword evidence="2" id="KW-1185">Reference proteome</keyword>
<reference evidence="1 2" key="1">
    <citation type="journal article" date="2022" name="New Phytol.">
        <title>Ecological generalism drives hyperdiversity of secondary metabolite gene clusters in xylarialean endophytes.</title>
        <authorList>
            <person name="Franco M.E.E."/>
            <person name="Wisecaver J.H."/>
            <person name="Arnold A.E."/>
            <person name="Ju Y.M."/>
            <person name="Slot J.C."/>
            <person name="Ahrendt S."/>
            <person name="Moore L.P."/>
            <person name="Eastman K.E."/>
            <person name="Scott K."/>
            <person name="Konkel Z."/>
            <person name="Mondo S.J."/>
            <person name="Kuo A."/>
            <person name="Hayes R.D."/>
            <person name="Haridas S."/>
            <person name="Andreopoulos B."/>
            <person name="Riley R."/>
            <person name="LaButti K."/>
            <person name="Pangilinan J."/>
            <person name="Lipzen A."/>
            <person name="Amirebrahimi M."/>
            <person name="Yan J."/>
            <person name="Adam C."/>
            <person name="Keymanesh K."/>
            <person name="Ng V."/>
            <person name="Louie K."/>
            <person name="Northen T."/>
            <person name="Drula E."/>
            <person name="Henrissat B."/>
            <person name="Hsieh H.M."/>
            <person name="Youens-Clark K."/>
            <person name="Lutzoni F."/>
            <person name="Miadlikowska J."/>
            <person name="Eastwood D.C."/>
            <person name="Hamelin R.C."/>
            <person name="Grigoriev I.V."/>
            <person name="U'Ren J.M."/>
        </authorList>
    </citation>
    <scope>NUCLEOTIDE SEQUENCE [LARGE SCALE GENOMIC DNA]</scope>
    <source>
        <strain evidence="1 2">CBS 119005</strain>
    </source>
</reference>
<dbReference type="Proteomes" id="UP001497700">
    <property type="component" value="Unassembled WGS sequence"/>
</dbReference>
<accession>A0ACB9ZAJ9</accession>